<keyword evidence="11" id="KW-0317">Glutathione biosynthesis</keyword>
<dbReference type="GO" id="GO:0103068">
    <property type="term" value="F:leukotriene C4 gamma-glutamyl transferase activity"/>
    <property type="evidence" value="ECO:0007669"/>
    <property type="project" value="UniProtKB-EC"/>
</dbReference>
<dbReference type="GO" id="GO:0006751">
    <property type="term" value="P:glutathione catabolic process"/>
    <property type="evidence" value="ECO:0007669"/>
    <property type="project" value="UniProtKB-UniRule"/>
</dbReference>
<dbReference type="UniPathway" id="UPA00204"/>
<keyword evidence="4 11" id="KW-0808">Transferase</keyword>
<comment type="caution">
    <text evidence="13">The sequence shown here is derived from an EMBL/GenBank/DDBJ whole genome shotgun (WGS) entry which is preliminary data.</text>
</comment>
<comment type="similarity">
    <text evidence="3 11">Belongs to the gamma-glutamyltransferase family.</text>
</comment>
<dbReference type="EC" id="3.4.19.13" evidence="11"/>
<dbReference type="EC" id="2.3.2.2" evidence="11"/>
<dbReference type="GO" id="GO:0006750">
    <property type="term" value="P:glutathione biosynthetic process"/>
    <property type="evidence" value="ECO:0007669"/>
    <property type="project" value="UniProtKB-KW"/>
</dbReference>
<keyword evidence="14" id="KW-1185">Reference proteome</keyword>
<dbReference type="Pfam" id="PF01019">
    <property type="entry name" value="G_glu_transpept"/>
    <property type="match status" value="1"/>
</dbReference>
<comment type="catalytic activity">
    <reaction evidence="1 11">
        <text>an S-substituted glutathione + H2O = an S-substituted L-cysteinylglycine + L-glutamate</text>
        <dbReference type="Rhea" id="RHEA:59468"/>
        <dbReference type="ChEBI" id="CHEBI:15377"/>
        <dbReference type="ChEBI" id="CHEBI:29985"/>
        <dbReference type="ChEBI" id="CHEBI:90779"/>
        <dbReference type="ChEBI" id="CHEBI:143103"/>
        <dbReference type="EC" id="3.4.19.13"/>
    </reaction>
</comment>
<evidence type="ECO:0000256" key="10">
    <source>
        <dbReference type="PIRSR" id="PIRSR600101-2"/>
    </source>
</evidence>
<comment type="pathway">
    <text evidence="11">Sulfur metabolism; glutathione metabolism.</text>
</comment>
<evidence type="ECO:0000256" key="4">
    <source>
        <dbReference type="ARBA" id="ARBA00022679"/>
    </source>
</evidence>
<dbReference type="Gene3D" id="3.60.20.40">
    <property type="match status" value="1"/>
</dbReference>
<feature type="binding site" evidence="10">
    <location>
        <begin position="471"/>
        <end position="472"/>
    </location>
    <ligand>
        <name>L-glutamate</name>
        <dbReference type="ChEBI" id="CHEBI:29985"/>
    </ligand>
</feature>
<evidence type="ECO:0000256" key="5">
    <source>
        <dbReference type="ARBA" id="ARBA00022801"/>
    </source>
</evidence>
<feature type="binding site" evidence="10">
    <location>
        <position position="113"/>
    </location>
    <ligand>
        <name>L-glutamate</name>
        <dbReference type="ChEBI" id="CHEBI:29985"/>
    </ligand>
</feature>
<dbReference type="SUPFAM" id="SSF56235">
    <property type="entry name" value="N-terminal nucleophile aminohydrolases (Ntn hydrolases)"/>
    <property type="match status" value="1"/>
</dbReference>
<keyword evidence="12" id="KW-0732">Signal</keyword>
<dbReference type="PANTHER" id="PTHR43199:SF1">
    <property type="entry name" value="GLUTATHIONE HYDROLASE PROENZYME"/>
    <property type="match status" value="1"/>
</dbReference>
<feature type="binding site" evidence="10">
    <location>
        <position position="446"/>
    </location>
    <ligand>
        <name>L-glutamate</name>
        <dbReference type="ChEBI" id="CHEBI:29985"/>
    </ligand>
</feature>
<dbReference type="AlphaFoldDB" id="A0A317EEV9"/>
<protein>
    <recommendedName>
        <fullName evidence="11">Glutathione hydrolase proenzyme</fullName>
        <ecNumber evidence="11">2.3.2.2</ecNumber>
        <ecNumber evidence="11">3.4.19.13</ecNumber>
    </recommendedName>
    <component>
        <recommendedName>
            <fullName evidence="11">Glutathione hydrolase large chain</fullName>
        </recommendedName>
    </component>
    <component>
        <recommendedName>
            <fullName evidence="11">Glutathione hydrolase small chain</fullName>
        </recommendedName>
    </component>
</protein>
<comment type="catalytic activity">
    <reaction evidence="8 11">
        <text>an N-terminal (5-L-glutamyl)-[peptide] + an alpha-amino acid = 5-L-glutamyl amino acid + an N-terminal L-alpha-aminoacyl-[peptide]</text>
        <dbReference type="Rhea" id="RHEA:23904"/>
        <dbReference type="Rhea" id="RHEA-COMP:9780"/>
        <dbReference type="Rhea" id="RHEA-COMP:9795"/>
        <dbReference type="ChEBI" id="CHEBI:77644"/>
        <dbReference type="ChEBI" id="CHEBI:78597"/>
        <dbReference type="ChEBI" id="CHEBI:78599"/>
        <dbReference type="ChEBI" id="CHEBI:78608"/>
        <dbReference type="EC" id="2.3.2.2"/>
    </reaction>
</comment>
<evidence type="ECO:0000256" key="7">
    <source>
        <dbReference type="ARBA" id="ARBA00023315"/>
    </source>
</evidence>
<comment type="catalytic activity">
    <reaction evidence="2 11">
        <text>glutathione + H2O = L-cysteinylglycine + L-glutamate</text>
        <dbReference type="Rhea" id="RHEA:28807"/>
        <dbReference type="ChEBI" id="CHEBI:15377"/>
        <dbReference type="ChEBI" id="CHEBI:29985"/>
        <dbReference type="ChEBI" id="CHEBI:57925"/>
        <dbReference type="ChEBI" id="CHEBI:61694"/>
        <dbReference type="EC" id="3.4.19.13"/>
    </reaction>
</comment>
<evidence type="ECO:0000256" key="8">
    <source>
        <dbReference type="ARBA" id="ARBA00047417"/>
    </source>
</evidence>
<dbReference type="Gene3D" id="1.10.246.130">
    <property type="match status" value="1"/>
</dbReference>
<organism evidence="13 14">
    <name type="scientific">Zavarzinia aquatilis</name>
    <dbReference type="NCBI Taxonomy" id="2211142"/>
    <lineage>
        <taxon>Bacteria</taxon>
        <taxon>Pseudomonadati</taxon>
        <taxon>Pseudomonadota</taxon>
        <taxon>Alphaproteobacteria</taxon>
        <taxon>Rhodospirillales</taxon>
        <taxon>Zavarziniaceae</taxon>
        <taxon>Zavarzinia</taxon>
    </lineage>
</organism>
<feature type="signal peptide" evidence="12">
    <location>
        <begin position="1"/>
        <end position="19"/>
    </location>
</feature>
<evidence type="ECO:0000256" key="6">
    <source>
        <dbReference type="ARBA" id="ARBA00023145"/>
    </source>
</evidence>
<keyword evidence="7 11" id="KW-0012">Acyltransferase</keyword>
<sequence>MRIATAVLVTALTVTAARAEQASDRYAPEAGSVTGIVAPQQATARRHMVVAAHPLAARAGLEVLDAGGSAVDALVATQMVLGLVEPQSSGLGGGGFLLHYAAANGGVTSLDGRETAPAAATPDMFLGTDGQPLPFFTAVVGGRSVGTPATLRLMVEAHRRFGRLAFTDLLKPAIRLAENGFPVSPRLADLIAAEGERLKHDPVTAAYFFDAAGAPLRAGATLRNPAYADTLRRISDGGEDVFYRGEIAADIVAKVMADPVNPGRLSASDLENYTVIEREPVCNTVFAVEVCGMGLPSSGGIATLQILGLVEPWGIEHMSPQAPETWRLIGDASRLAFADRERWLADPAFVRAPVAGLLATGYLSLRAKLLDGPNAMPEVTPGQPAFDDGALWPMPPAGVTPELPSTTQVVIRDDAGDMLSYTGTIENGFGSRLMVRGFLLNNELTDFSFAPTGKDGAPVANRVEGGKRPRSSMAPTLVLRDGVPVLAIGSPGGSRIIGFVAQALIAHLAWKKPVAEIVAMPHLLNRFGPFEVEAGTAATALVPGLQALGYRVEVQELNSGLAAIAVTPAGLEGAADPRREGAVLGR</sequence>
<dbReference type="InterPro" id="IPR000101">
    <property type="entry name" value="GGT_peptidase"/>
</dbReference>
<feature type="active site" description="Nucleophile" evidence="9">
    <location>
        <position position="406"/>
    </location>
</feature>
<evidence type="ECO:0000256" key="3">
    <source>
        <dbReference type="ARBA" id="ARBA00009381"/>
    </source>
</evidence>
<comment type="PTM">
    <text evidence="11">Cleaved by autocatalysis into a large and a small subunit.</text>
</comment>
<dbReference type="InterPro" id="IPR043138">
    <property type="entry name" value="GGT_lsub"/>
</dbReference>
<gene>
    <name evidence="13" type="primary">ggt</name>
    <name evidence="13" type="ORF">DKG74_05145</name>
</gene>
<accession>A0A317EEV9</accession>
<dbReference type="NCBIfam" id="TIGR00066">
    <property type="entry name" value="g_glut_trans"/>
    <property type="match status" value="1"/>
</dbReference>
<dbReference type="OrthoDB" id="9781342at2"/>
<evidence type="ECO:0000313" key="14">
    <source>
        <dbReference type="Proteomes" id="UP000245461"/>
    </source>
</evidence>
<dbReference type="InterPro" id="IPR029055">
    <property type="entry name" value="Ntn_hydrolases_N"/>
</dbReference>
<evidence type="ECO:0000256" key="9">
    <source>
        <dbReference type="PIRSR" id="PIRSR600101-1"/>
    </source>
</evidence>
<dbReference type="InterPro" id="IPR051792">
    <property type="entry name" value="GGT_bact"/>
</dbReference>
<comment type="subunit">
    <text evidence="11">This enzyme consists of two polypeptide chains, which are synthesized in precursor form from a single polypeptide.</text>
</comment>
<dbReference type="GO" id="GO:0036374">
    <property type="term" value="F:glutathione hydrolase activity"/>
    <property type="evidence" value="ECO:0007669"/>
    <property type="project" value="UniProtKB-UniRule"/>
</dbReference>
<proteinExistence type="inferred from homology"/>
<keyword evidence="6 11" id="KW-0865">Zymogen</keyword>
<keyword evidence="5 11" id="KW-0378">Hydrolase</keyword>
<evidence type="ECO:0000256" key="12">
    <source>
        <dbReference type="SAM" id="SignalP"/>
    </source>
</evidence>
<name>A0A317EEV9_9PROT</name>
<evidence type="ECO:0000256" key="2">
    <source>
        <dbReference type="ARBA" id="ARBA00001089"/>
    </source>
</evidence>
<dbReference type="Proteomes" id="UP000245461">
    <property type="component" value="Unassembled WGS sequence"/>
</dbReference>
<dbReference type="RefSeq" id="WP_109903309.1">
    <property type="nucleotide sequence ID" value="NZ_QGLE01000002.1"/>
</dbReference>
<dbReference type="PANTHER" id="PTHR43199">
    <property type="entry name" value="GLUTATHIONE HYDROLASE"/>
    <property type="match status" value="1"/>
</dbReference>
<dbReference type="PRINTS" id="PR01210">
    <property type="entry name" value="GGTRANSPTASE"/>
</dbReference>
<reference evidence="13 14" key="1">
    <citation type="submission" date="2018-05" db="EMBL/GenBank/DDBJ databases">
        <title>Zavarzinia sp. HR-AS.</title>
        <authorList>
            <person name="Lee Y."/>
            <person name="Jeon C.O."/>
        </authorList>
    </citation>
    <scope>NUCLEOTIDE SEQUENCE [LARGE SCALE GENOMIC DNA]</scope>
    <source>
        <strain evidence="13 14">HR-AS</strain>
    </source>
</reference>
<evidence type="ECO:0000256" key="1">
    <source>
        <dbReference type="ARBA" id="ARBA00001049"/>
    </source>
</evidence>
<dbReference type="InterPro" id="IPR043137">
    <property type="entry name" value="GGT_ssub_C"/>
</dbReference>
<feature type="binding site" evidence="10">
    <location>
        <position position="493"/>
    </location>
    <ligand>
        <name>L-glutamate</name>
        <dbReference type="ChEBI" id="CHEBI:29985"/>
    </ligand>
</feature>
<evidence type="ECO:0000256" key="11">
    <source>
        <dbReference type="RuleBase" id="RU368036"/>
    </source>
</evidence>
<evidence type="ECO:0000313" key="13">
    <source>
        <dbReference type="EMBL" id="PWR25152.1"/>
    </source>
</evidence>
<dbReference type="EMBL" id="QGLE01000002">
    <property type="protein sequence ID" value="PWR25152.1"/>
    <property type="molecule type" value="Genomic_DNA"/>
</dbReference>
<feature type="chain" id="PRO_5016414397" description="Glutathione hydrolase proenzyme" evidence="12">
    <location>
        <begin position="20"/>
        <end position="586"/>
    </location>
</feature>